<dbReference type="HOGENOM" id="CLU_1922139_0_0_1"/>
<organism evidence="2 3">
    <name type="scientific">Pseudogymnoascus destructans (strain ATCC MYA-4855 / 20631-21)</name>
    <name type="common">Bat white-nose syndrome fungus</name>
    <name type="synonym">Geomyces destructans</name>
    <dbReference type="NCBI Taxonomy" id="658429"/>
    <lineage>
        <taxon>Eukaryota</taxon>
        <taxon>Fungi</taxon>
        <taxon>Dikarya</taxon>
        <taxon>Ascomycota</taxon>
        <taxon>Pezizomycotina</taxon>
        <taxon>Leotiomycetes</taxon>
        <taxon>Thelebolales</taxon>
        <taxon>Thelebolaceae</taxon>
        <taxon>Pseudogymnoascus</taxon>
    </lineage>
</organism>
<dbReference type="VEuPathDB" id="FungiDB:GMDG_07396"/>
<protein>
    <submittedName>
        <fullName evidence="2">Uncharacterized protein</fullName>
    </submittedName>
</protein>
<dbReference type="Proteomes" id="UP000011064">
    <property type="component" value="Unassembled WGS sequence"/>
</dbReference>
<evidence type="ECO:0000313" key="2">
    <source>
        <dbReference type="EMBL" id="ELR05474.1"/>
    </source>
</evidence>
<dbReference type="AlphaFoldDB" id="L8FY39"/>
<name>L8FY39_PSED2</name>
<gene>
    <name evidence="2" type="ORF">GMDG_07396</name>
</gene>
<accession>L8FY39</accession>
<feature type="non-terminal residue" evidence="2">
    <location>
        <position position="1"/>
    </location>
</feature>
<dbReference type="InParanoid" id="L8FY39"/>
<dbReference type="EMBL" id="GL573388">
    <property type="protein sequence ID" value="ELR05474.1"/>
    <property type="molecule type" value="Genomic_DNA"/>
</dbReference>
<sequence length="132" mass="14119">ALLPATPSAGLPVRYTICGVGVRKYSASLGPKGEVKAMGVLGPAGWMVVCLSMWEVEWETDPISTRAAAAVVLMQADDEYHGVTRVYSAILPVNLGRRSLMTTNHSPHATPRSTAAHTYTHPSSRTSRTSRA</sequence>
<keyword evidence="3" id="KW-1185">Reference proteome</keyword>
<evidence type="ECO:0000256" key="1">
    <source>
        <dbReference type="SAM" id="MobiDB-lite"/>
    </source>
</evidence>
<feature type="compositionally biased region" description="Low complexity" evidence="1">
    <location>
        <begin position="123"/>
        <end position="132"/>
    </location>
</feature>
<feature type="region of interest" description="Disordered" evidence="1">
    <location>
        <begin position="100"/>
        <end position="132"/>
    </location>
</feature>
<proteinExistence type="predicted"/>
<feature type="compositionally biased region" description="Polar residues" evidence="1">
    <location>
        <begin position="100"/>
        <end position="122"/>
    </location>
</feature>
<evidence type="ECO:0000313" key="3">
    <source>
        <dbReference type="Proteomes" id="UP000011064"/>
    </source>
</evidence>
<reference evidence="3" key="1">
    <citation type="submission" date="2010-09" db="EMBL/GenBank/DDBJ databases">
        <title>The genome sequence of Geomyces destructans 20631-21.</title>
        <authorList>
            <consortium name="The Broad Institute Genome Sequencing Platform"/>
            <person name="Cuomo C.A."/>
            <person name="Blehert D.S."/>
            <person name="Lorch J.M."/>
            <person name="Young S.K."/>
            <person name="Zeng Q."/>
            <person name="Gargeya S."/>
            <person name="Fitzgerald M."/>
            <person name="Haas B."/>
            <person name="Abouelleil A."/>
            <person name="Alvarado L."/>
            <person name="Arachchi H.M."/>
            <person name="Berlin A."/>
            <person name="Brown A."/>
            <person name="Chapman S.B."/>
            <person name="Chen Z."/>
            <person name="Dunbar C."/>
            <person name="Freedman E."/>
            <person name="Gearin G."/>
            <person name="Gellesch M."/>
            <person name="Goldberg J."/>
            <person name="Griggs A."/>
            <person name="Gujja S."/>
            <person name="Heiman D."/>
            <person name="Howarth C."/>
            <person name="Larson L."/>
            <person name="Lui A."/>
            <person name="MacDonald P.J.P."/>
            <person name="Montmayeur A."/>
            <person name="Murphy C."/>
            <person name="Neiman D."/>
            <person name="Pearson M."/>
            <person name="Priest M."/>
            <person name="Roberts A."/>
            <person name="Saif S."/>
            <person name="Shea T."/>
            <person name="Shenoy N."/>
            <person name="Sisk P."/>
            <person name="Stolte C."/>
            <person name="Sykes S."/>
            <person name="Wortman J."/>
            <person name="Nusbaum C."/>
            <person name="Birren B."/>
        </authorList>
    </citation>
    <scope>NUCLEOTIDE SEQUENCE [LARGE SCALE GENOMIC DNA]</scope>
    <source>
        <strain evidence="3">ATCC MYA-4855 / 20631-21</strain>
    </source>
</reference>